<feature type="region of interest" description="Disordered" evidence="1">
    <location>
        <begin position="139"/>
        <end position="261"/>
    </location>
</feature>
<reference evidence="3 4" key="1">
    <citation type="submission" date="2024-02" db="EMBL/GenBank/DDBJ databases">
        <title>High-quality chromosome-scale genome assembly of Pensacola bahiagrass (Paspalum notatum Flugge var. saurae).</title>
        <authorList>
            <person name="Vega J.M."/>
            <person name="Podio M."/>
            <person name="Orjuela J."/>
            <person name="Siena L.A."/>
            <person name="Pessino S.C."/>
            <person name="Combes M.C."/>
            <person name="Mariac C."/>
            <person name="Albertini E."/>
            <person name="Pupilli F."/>
            <person name="Ortiz J.P.A."/>
            <person name="Leblanc O."/>
        </authorList>
    </citation>
    <scope>NUCLEOTIDE SEQUENCE [LARGE SCALE GENOMIC DNA]</scope>
    <source>
        <strain evidence="3">R1</strain>
        <tissue evidence="3">Leaf</tissue>
    </source>
</reference>
<proteinExistence type="predicted"/>
<organism evidence="3 4">
    <name type="scientific">Paspalum notatum var. saurae</name>
    <dbReference type="NCBI Taxonomy" id="547442"/>
    <lineage>
        <taxon>Eukaryota</taxon>
        <taxon>Viridiplantae</taxon>
        <taxon>Streptophyta</taxon>
        <taxon>Embryophyta</taxon>
        <taxon>Tracheophyta</taxon>
        <taxon>Spermatophyta</taxon>
        <taxon>Magnoliopsida</taxon>
        <taxon>Liliopsida</taxon>
        <taxon>Poales</taxon>
        <taxon>Poaceae</taxon>
        <taxon>PACMAD clade</taxon>
        <taxon>Panicoideae</taxon>
        <taxon>Andropogonodae</taxon>
        <taxon>Paspaleae</taxon>
        <taxon>Paspalinae</taxon>
        <taxon>Paspalum</taxon>
    </lineage>
</organism>
<protein>
    <recommendedName>
        <fullName evidence="2">Transposase MuDR N-terminal domain-containing protein</fullName>
    </recommendedName>
</protein>
<gene>
    <name evidence="3" type="ORF">U9M48_041312</name>
</gene>
<dbReference type="Pfam" id="PF09322">
    <property type="entry name" value="DUF1979"/>
    <property type="match status" value="1"/>
</dbReference>
<feature type="compositionally biased region" description="Basic and acidic residues" evidence="1">
    <location>
        <begin position="191"/>
        <end position="210"/>
    </location>
</feature>
<dbReference type="InterPro" id="IPR015401">
    <property type="entry name" value="Transposase_MuDR_N"/>
</dbReference>
<evidence type="ECO:0000313" key="4">
    <source>
        <dbReference type="Proteomes" id="UP001341281"/>
    </source>
</evidence>
<feature type="domain" description="Transposase MuDR N-terminal" evidence="2">
    <location>
        <begin position="23"/>
        <end position="76"/>
    </location>
</feature>
<sequence length="282" mass="32520">MQRKGEGREEERRGELDSEALQKLTFEIYYGEGSIVQGPYGVTPNGFGRMFKGIDRPWDKTFSALHSWLERGFKVNTETHMVTVQTLVTWANESVFWELILIRNTSDWKMYMSTAIHRGWPLVMLVQILPKVVIPSEGDEHYDNTHGGMHEQQGVEEVEGNADEDHGNQEEALGQADEEHDNQEDTEAQADEDHVNREEEAQGRADEGERIPSIVQQMQNEDEEFSQVQEYGEGSDEDEDYPIPSQWREHGFGNPVVHDARQQEWEYRQNELVQGTRHASSE</sequence>
<evidence type="ECO:0000313" key="3">
    <source>
        <dbReference type="EMBL" id="WVZ95566.1"/>
    </source>
</evidence>
<feature type="compositionally biased region" description="Acidic residues" evidence="1">
    <location>
        <begin position="176"/>
        <end position="190"/>
    </location>
</feature>
<dbReference type="AlphaFoldDB" id="A0AAQ3UNY1"/>
<dbReference type="Proteomes" id="UP001341281">
    <property type="component" value="Chromosome 09"/>
</dbReference>
<dbReference type="EMBL" id="CP144753">
    <property type="protein sequence ID" value="WVZ95566.1"/>
    <property type="molecule type" value="Genomic_DNA"/>
</dbReference>
<evidence type="ECO:0000259" key="2">
    <source>
        <dbReference type="Pfam" id="PF09322"/>
    </source>
</evidence>
<evidence type="ECO:0000256" key="1">
    <source>
        <dbReference type="SAM" id="MobiDB-lite"/>
    </source>
</evidence>
<keyword evidence="4" id="KW-1185">Reference proteome</keyword>
<name>A0AAQ3UNY1_PASNO</name>
<accession>A0AAQ3UNY1</accession>